<dbReference type="InterPro" id="IPR052939">
    <property type="entry name" value="23S_rRNA_MeTrnsfrase_RlmA"/>
</dbReference>
<dbReference type="GO" id="GO:0032259">
    <property type="term" value="P:methylation"/>
    <property type="evidence" value="ECO:0007669"/>
    <property type="project" value="UniProtKB-KW"/>
</dbReference>
<evidence type="ECO:0000313" key="2">
    <source>
        <dbReference type="Proteomes" id="UP000182062"/>
    </source>
</evidence>
<dbReference type="PANTHER" id="PTHR43460">
    <property type="entry name" value="METHYLTRANSFERASE"/>
    <property type="match status" value="1"/>
</dbReference>
<name>A0A1J6WUR3_9BACI</name>
<keyword evidence="2" id="KW-1185">Reference proteome</keyword>
<dbReference type="Gene3D" id="3.40.50.150">
    <property type="entry name" value="Vaccinia Virus protein VP39"/>
    <property type="match status" value="1"/>
</dbReference>
<sequence>MKDLLFEDQIKDIEKHFSGWDFSYITESGRMDNGMLNWSYGSIVIPYIRNAKSMLDMGTGGGELLTKFQPLPSVTCATEGYAPNLPIAKQLLEPLGVAVKEVKEDNLLPFGDGAFDLIINKHEEYSPGEVRRVLTSDGIFVTQQVGGIDCVRINEALGAPVNEEFLHWNLEYASDGLRREGFEVFDCKEEQPYQRFYDIGALVYYLKAIPWQVPDFSIERYKDSLYSIHETIQSEGFFEVKTNRFVMKAKLQKDY</sequence>
<dbReference type="SUPFAM" id="SSF53335">
    <property type="entry name" value="S-adenosyl-L-methionine-dependent methyltransferases"/>
    <property type="match status" value="1"/>
</dbReference>
<dbReference type="InterPro" id="IPR029063">
    <property type="entry name" value="SAM-dependent_MTases_sf"/>
</dbReference>
<reference evidence="1 2" key="1">
    <citation type="submission" date="2016-09" db="EMBL/GenBank/DDBJ databases">
        <title>Bacillus aquimaris SAMM genome sequence reveals colonization and biosurfactant production capacities.</title>
        <authorList>
            <person name="Waghmode S.R."/>
            <person name="Suryavanshi M.V."/>
        </authorList>
    </citation>
    <scope>NUCLEOTIDE SEQUENCE [LARGE SCALE GENOMIC DNA]</scope>
    <source>
        <strain evidence="1 2">SAMM</strain>
    </source>
</reference>
<dbReference type="OrthoDB" id="9795864at2"/>
<evidence type="ECO:0000313" key="1">
    <source>
        <dbReference type="EMBL" id="OIU71963.1"/>
    </source>
</evidence>
<keyword evidence="1" id="KW-0489">Methyltransferase</keyword>
<dbReference type="AlphaFoldDB" id="A0A1J6WUR3"/>
<protein>
    <submittedName>
        <fullName evidence="1">SAM-dependent methyltransferase</fullName>
    </submittedName>
</protein>
<dbReference type="GO" id="GO:0008168">
    <property type="term" value="F:methyltransferase activity"/>
    <property type="evidence" value="ECO:0007669"/>
    <property type="project" value="UniProtKB-KW"/>
</dbReference>
<accession>A0A1J6WUR3</accession>
<dbReference type="PANTHER" id="PTHR43460:SF1">
    <property type="entry name" value="METHYLTRANSFERASE TYPE 11 DOMAIN-CONTAINING PROTEIN"/>
    <property type="match status" value="1"/>
</dbReference>
<gene>
    <name evidence="1" type="ORF">BHE18_04785</name>
</gene>
<dbReference type="EMBL" id="MINN01000074">
    <property type="protein sequence ID" value="OIU71963.1"/>
    <property type="molecule type" value="Genomic_DNA"/>
</dbReference>
<proteinExistence type="predicted"/>
<organism evidence="1 2">
    <name type="scientific">Rossellomorea aquimaris</name>
    <dbReference type="NCBI Taxonomy" id="189382"/>
    <lineage>
        <taxon>Bacteria</taxon>
        <taxon>Bacillati</taxon>
        <taxon>Bacillota</taxon>
        <taxon>Bacilli</taxon>
        <taxon>Bacillales</taxon>
        <taxon>Bacillaceae</taxon>
        <taxon>Rossellomorea</taxon>
    </lineage>
</organism>
<dbReference type="Proteomes" id="UP000182062">
    <property type="component" value="Unassembled WGS sequence"/>
</dbReference>
<comment type="caution">
    <text evidence="1">The sequence shown here is derived from an EMBL/GenBank/DDBJ whole genome shotgun (WGS) entry which is preliminary data.</text>
</comment>
<keyword evidence="1" id="KW-0808">Transferase</keyword>
<dbReference type="RefSeq" id="WP_071617628.1">
    <property type="nucleotide sequence ID" value="NZ_MINN01000074.1"/>
</dbReference>